<dbReference type="PATRIC" id="fig|1236046.5.peg.600"/>
<evidence type="ECO:0000313" key="9">
    <source>
        <dbReference type="EMBL" id="KUK68069.1"/>
    </source>
</evidence>
<organism evidence="9 11">
    <name type="scientific">Mesotoga infera</name>
    <dbReference type="NCBI Taxonomy" id="1236046"/>
    <lineage>
        <taxon>Bacteria</taxon>
        <taxon>Thermotogati</taxon>
        <taxon>Thermotogota</taxon>
        <taxon>Thermotogae</taxon>
        <taxon>Kosmotogales</taxon>
        <taxon>Kosmotogaceae</taxon>
        <taxon>Mesotoga</taxon>
    </lineage>
</organism>
<dbReference type="InterPro" id="IPR017583">
    <property type="entry name" value="Tagatose/fructose_Pkinase"/>
</dbReference>
<dbReference type="EMBL" id="LGGW01000079">
    <property type="protein sequence ID" value="KUK89605.1"/>
    <property type="molecule type" value="Genomic_DNA"/>
</dbReference>
<dbReference type="NCBIfam" id="TIGR03168">
    <property type="entry name" value="1-PFK"/>
    <property type="match status" value="1"/>
</dbReference>
<accession>A0A101H0X6</accession>
<evidence type="ECO:0000256" key="2">
    <source>
        <dbReference type="ARBA" id="ARBA00022679"/>
    </source>
</evidence>
<evidence type="ECO:0000256" key="1">
    <source>
        <dbReference type="ARBA" id="ARBA00010688"/>
    </source>
</evidence>
<dbReference type="InterPro" id="IPR029056">
    <property type="entry name" value="Ribokinase-like"/>
</dbReference>
<dbReference type="GO" id="GO:0008443">
    <property type="term" value="F:phosphofructokinase activity"/>
    <property type="evidence" value="ECO:0007669"/>
    <property type="project" value="TreeGrafter"/>
</dbReference>
<evidence type="ECO:0000313" key="8">
    <source>
        <dbReference type="EMBL" id="HCO69098.1"/>
    </source>
</evidence>
<dbReference type="SUPFAM" id="SSF53613">
    <property type="entry name" value="Ribokinase-like"/>
    <property type="match status" value="1"/>
</dbReference>
<reference evidence="8 13" key="3">
    <citation type="journal article" date="2018" name="Nat. Biotechnol.">
        <title>A standardized bacterial taxonomy based on genome phylogeny substantially revises the tree of life.</title>
        <authorList>
            <person name="Parks D.H."/>
            <person name="Chuvochina M."/>
            <person name="Waite D.W."/>
            <person name="Rinke C."/>
            <person name="Skarshewski A."/>
            <person name="Chaumeil P.A."/>
            <person name="Hugenholtz P."/>
        </authorList>
    </citation>
    <scope>NUCLEOTIDE SEQUENCE [LARGE SCALE GENOMIC DNA]</scope>
    <source>
        <strain evidence="8">UBA9905</strain>
    </source>
</reference>
<reference evidence="9" key="1">
    <citation type="journal article" date="2015" name="MBio">
        <title>Genome-resolved metagenomic analysis reveals roles for candidate phyla and other microbial community members in biogeochemical transformations in oil reservoirs.</title>
        <authorList>
            <person name="Hu P."/>
            <person name="Tom L."/>
            <person name="Singh A."/>
            <person name="Thomas B.C."/>
            <person name="Baker B.J."/>
            <person name="Piceno Y.M."/>
            <person name="Andersen G.L."/>
            <person name="Banfield J.F."/>
        </authorList>
    </citation>
    <scope>NUCLEOTIDE SEQUENCE [LARGE SCALE GENOMIC DNA]</scope>
    <source>
        <strain evidence="9">46_47</strain>
        <strain evidence="10">46_70</strain>
    </source>
</reference>
<evidence type="ECO:0000259" key="7">
    <source>
        <dbReference type="Pfam" id="PF00294"/>
    </source>
</evidence>
<dbReference type="AlphaFoldDB" id="A0A101H0X6"/>
<dbReference type="EMBL" id="LGGH01000040">
    <property type="protein sequence ID" value="KUK68069.1"/>
    <property type="molecule type" value="Genomic_DNA"/>
</dbReference>
<dbReference type="Proteomes" id="UP000264215">
    <property type="component" value="Unassembled WGS sequence"/>
</dbReference>
<keyword evidence="4 9" id="KW-0418">Kinase</keyword>
<proteinExistence type="inferred from homology"/>
<evidence type="ECO:0000313" key="10">
    <source>
        <dbReference type="EMBL" id="KUK89605.1"/>
    </source>
</evidence>
<dbReference type="Proteomes" id="UP000054260">
    <property type="component" value="Unassembled WGS sequence"/>
</dbReference>
<dbReference type="EMBL" id="DQBS01000016">
    <property type="protein sequence ID" value="HCO69098.1"/>
    <property type="molecule type" value="Genomic_DNA"/>
</dbReference>
<name>A0A101H0X6_9BACT</name>
<evidence type="ECO:0000313" key="13">
    <source>
        <dbReference type="Proteomes" id="UP000264215"/>
    </source>
</evidence>
<evidence type="ECO:0000313" key="11">
    <source>
        <dbReference type="Proteomes" id="UP000054260"/>
    </source>
</evidence>
<dbReference type="InterPro" id="IPR011611">
    <property type="entry name" value="PfkB_dom"/>
</dbReference>
<comment type="similarity">
    <text evidence="1">Belongs to the carbohydrate kinase PfkB family.</text>
</comment>
<keyword evidence="2 6" id="KW-0808">Transferase</keyword>
<dbReference type="PANTHER" id="PTHR46566">
    <property type="entry name" value="1-PHOSPHOFRUCTOKINASE-RELATED"/>
    <property type="match status" value="1"/>
</dbReference>
<sequence length="312" mass="33913">MIFSLTLNAALDRFLYTDSLIEDDTVRVDRVKDYPAGKGVDVSRVINELGGHSVSIAFLGGHTGKIIEEMLDDEGVVYATVRSEEETRINILVQTGSGQYRMSLPGPVISERETEKLCKTIDTLLRKGDYLLICGSVPEGVSSDIYARLCSRMRDIGVNVYIDSDKEPLIEGVKAGPRGIKPNLHELQRLLNRELHGETNIKRALLEVSDKYSIEEVLLTMGREGALALIGGSFYRIMVPEVSVKSAVGAGDSFLAAYCLSRELGERSEVALKMAGAASSAAVMTPGTELCRFDDVMNLLPQITVEAAIAPG</sequence>
<gene>
    <name evidence="8" type="ORF">DIT26_00680</name>
    <name evidence="9" type="ORF">XD86_0412</name>
    <name evidence="10" type="ORF">XE02_0933</name>
</gene>
<evidence type="ECO:0000256" key="3">
    <source>
        <dbReference type="ARBA" id="ARBA00022741"/>
    </source>
</evidence>
<dbReference type="PANTHER" id="PTHR46566:SF2">
    <property type="entry name" value="ATP-DEPENDENT 6-PHOSPHOFRUCTOKINASE ISOZYME 2"/>
    <property type="match status" value="1"/>
</dbReference>
<evidence type="ECO:0000256" key="4">
    <source>
        <dbReference type="ARBA" id="ARBA00022777"/>
    </source>
</evidence>
<evidence type="ECO:0000256" key="5">
    <source>
        <dbReference type="ARBA" id="ARBA00022840"/>
    </source>
</evidence>
<evidence type="ECO:0000256" key="6">
    <source>
        <dbReference type="PIRNR" id="PIRNR000535"/>
    </source>
</evidence>
<keyword evidence="5" id="KW-0067">ATP-binding</keyword>
<dbReference type="Gene3D" id="3.40.1190.20">
    <property type="match status" value="1"/>
</dbReference>
<protein>
    <submittedName>
        <fullName evidence="9">Hexose kinase, 1-phosphofructokinase family</fullName>
    </submittedName>
    <submittedName>
        <fullName evidence="8">Ribokinase</fullName>
    </submittedName>
</protein>
<evidence type="ECO:0000313" key="12">
    <source>
        <dbReference type="Proteomes" id="UP000055014"/>
    </source>
</evidence>
<dbReference type="Pfam" id="PF00294">
    <property type="entry name" value="PfkB"/>
    <property type="match status" value="1"/>
</dbReference>
<feature type="domain" description="Carbohydrate kinase PfkB" evidence="7">
    <location>
        <begin position="11"/>
        <end position="291"/>
    </location>
</feature>
<dbReference type="PIRSF" id="PIRSF000535">
    <property type="entry name" value="1PFK/6PFK/LacC"/>
    <property type="match status" value="1"/>
</dbReference>
<comment type="caution">
    <text evidence="9">The sequence shown here is derived from an EMBL/GenBank/DDBJ whole genome shotgun (WGS) entry which is preliminary data.</text>
</comment>
<keyword evidence="3" id="KW-0547">Nucleotide-binding</keyword>
<dbReference type="GO" id="GO:0005829">
    <property type="term" value="C:cytosol"/>
    <property type="evidence" value="ECO:0007669"/>
    <property type="project" value="TreeGrafter"/>
</dbReference>
<dbReference type="CDD" id="cd01164">
    <property type="entry name" value="FruK_PfkB_like"/>
    <property type="match status" value="1"/>
</dbReference>
<reference evidence="11 12" key="2">
    <citation type="journal article" date="2015" name="MBio">
        <title>Genome-Resolved Metagenomic Analysis Reveals Roles for Candidate Phyla and Other Microbial Community Members in Biogeochemical Transformations in Oil Reservoirs.</title>
        <authorList>
            <person name="Hu P."/>
            <person name="Tom L."/>
            <person name="Singh A."/>
            <person name="Thomas B.C."/>
            <person name="Baker B.J."/>
            <person name="Piceno Y.M."/>
            <person name="Andersen G.L."/>
            <person name="Banfield J.F."/>
        </authorList>
    </citation>
    <scope>NUCLEOTIDE SEQUENCE [LARGE SCALE GENOMIC DNA]</scope>
</reference>
<dbReference type="GO" id="GO:0005524">
    <property type="term" value="F:ATP binding"/>
    <property type="evidence" value="ECO:0007669"/>
    <property type="project" value="UniProtKB-KW"/>
</dbReference>
<dbReference type="Proteomes" id="UP000055014">
    <property type="component" value="Unassembled WGS sequence"/>
</dbReference>